<evidence type="ECO:0000256" key="6">
    <source>
        <dbReference type="ARBA" id="ARBA00023125"/>
    </source>
</evidence>
<evidence type="ECO:0000256" key="4">
    <source>
        <dbReference type="ARBA" id="ARBA00023012"/>
    </source>
</evidence>
<keyword evidence="12" id="KW-1185">Reference proteome</keyword>
<keyword evidence="4" id="KW-0902">Two-component regulatory system</keyword>
<evidence type="ECO:0000256" key="8">
    <source>
        <dbReference type="PROSITE-ProRule" id="PRU00169"/>
    </source>
</evidence>
<name>A0A2V5K7W0_9BACL</name>
<dbReference type="SUPFAM" id="SSF46689">
    <property type="entry name" value="Homeodomain-like"/>
    <property type="match status" value="2"/>
</dbReference>
<evidence type="ECO:0000256" key="3">
    <source>
        <dbReference type="ARBA" id="ARBA00022553"/>
    </source>
</evidence>
<organism evidence="11 12">
    <name type="scientific">Paenibacillus flagellatus</name>
    <dbReference type="NCBI Taxonomy" id="2211139"/>
    <lineage>
        <taxon>Bacteria</taxon>
        <taxon>Bacillati</taxon>
        <taxon>Bacillota</taxon>
        <taxon>Bacilli</taxon>
        <taxon>Bacillales</taxon>
        <taxon>Paenibacillaceae</taxon>
        <taxon>Paenibacillus</taxon>
    </lineage>
</organism>
<dbReference type="InterPro" id="IPR009057">
    <property type="entry name" value="Homeodomain-like_sf"/>
</dbReference>
<keyword evidence="5" id="KW-0805">Transcription regulation</keyword>
<comment type="caution">
    <text evidence="11">The sequence shown here is derived from an EMBL/GenBank/DDBJ whole genome shotgun (WGS) entry which is preliminary data.</text>
</comment>
<dbReference type="SUPFAM" id="SSF52172">
    <property type="entry name" value="CheY-like"/>
    <property type="match status" value="1"/>
</dbReference>
<dbReference type="Pfam" id="PF12833">
    <property type="entry name" value="HTH_18"/>
    <property type="match status" value="1"/>
</dbReference>
<dbReference type="PANTHER" id="PTHR42713">
    <property type="entry name" value="HISTIDINE KINASE-RELATED"/>
    <property type="match status" value="1"/>
</dbReference>
<dbReference type="SMART" id="SM00448">
    <property type="entry name" value="REC"/>
    <property type="match status" value="1"/>
</dbReference>
<dbReference type="GO" id="GO:0000160">
    <property type="term" value="P:phosphorelay signal transduction system"/>
    <property type="evidence" value="ECO:0007669"/>
    <property type="project" value="UniProtKB-KW"/>
</dbReference>
<evidence type="ECO:0000259" key="9">
    <source>
        <dbReference type="PROSITE" id="PS01124"/>
    </source>
</evidence>
<feature type="modified residue" description="4-aspartylphosphate" evidence="8">
    <location>
        <position position="75"/>
    </location>
</feature>
<dbReference type="InterPro" id="IPR051552">
    <property type="entry name" value="HptR"/>
</dbReference>
<evidence type="ECO:0008006" key="13">
    <source>
        <dbReference type="Google" id="ProtNLM"/>
    </source>
</evidence>
<dbReference type="Gene3D" id="1.10.10.60">
    <property type="entry name" value="Homeodomain-like"/>
    <property type="match status" value="2"/>
</dbReference>
<evidence type="ECO:0000313" key="12">
    <source>
        <dbReference type="Proteomes" id="UP000247476"/>
    </source>
</evidence>
<reference evidence="11 12" key="1">
    <citation type="submission" date="2018-05" db="EMBL/GenBank/DDBJ databases">
        <title>Paenibacillus flagellatus sp. nov., isolated from selenium mineral soil.</title>
        <authorList>
            <person name="Dai X."/>
        </authorList>
    </citation>
    <scope>NUCLEOTIDE SEQUENCE [LARGE SCALE GENOMIC DNA]</scope>
    <source>
        <strain evidence="11 12">DXL2</strain>
    </source>
</reference>
<evidence type="ECO:0000256" key="5">
    <source>
        <dbReference type="ARBA" id="ARBA00023015"/>
    </source>
</evidence>
<accession>A0A2V5K7W0</accession>
<evidence type="ECO:0000256" key="1">
    <source>
        <dbReference type="ARBA" id="ARBA00004496"/>
    </source>
</evidence>
<dbReference type="GO" id="GO:0043565">
    <property type="term" value="F:sequence-specific DNA binding"/>
    <property type="evidence" value="ECO:0007669"/>
    <property type="project" value="InterPro"/>
</dbReference>
<comment type="subcellular location">
    <subcellularLocation>
        <location evidence="1">Cytoplasm</location>
    </subcellularLocation>
</comment>
<dbReference type="PROSITE" id="PS01124">
    <property type="entry name" value="HTH_ARAC_FAMILY_2"/>
    <property type="match status" value="1"/>
</dbReference>
<dbReference type="PROSITE" id="PS50110">
    <property type="entry name" value="RESPONSE_REGULATORY"/>
    <property type="match status" value="1"/>
</dbReference>
<feature type="domain" description="HTH araC/xylS-type" evidence="9">
    <location>
        <begin position="181"/>
        <end position="279"/>
    </location>
</feature>
<dbReference type="SMART" id="SM00342">
    <property type="entry name" value="HTH_ARAC"/>
    <property type="match status" value="1"/>
</dbReference>
<dbReference type="InterPro" id="IPR001789">
    <property type="entry name" value="Sig_transdc_resp-reg_receiver"/>
</dbReference>
<protein>
    <recommendedName>
        <fullName evidence="13">DNA-binding response regulator</fullName>
    </recommendedName>
</protein>
<dbReference type="AlphaFoldDB" id="A0A2V5K7W0"/>
<dbReference type="PANTHER" id="PTHR42713:SF3">
    <property type="entry name" value="TRANSCRIPTIONAL REGULATORY PROTEIN HPTR"/>
    <property type="match status" value="1"/>
</dbReference>
<feature type="domain" description="Response regulatory" evidence="10">
    <location>
        <begin position="23"/>
        <end position="140"/>
    </location>
</feature>
<dbReference type="CDD" id="cd17536">
    <property type="entry name" value="REC_YesN-like"/>
    <property type="match status" value="1"/>
</dbReference>
<keyword evidence="6" id="KW-0238">DNA-binding</keyword>
<keyword evidence="2" id="KW-0963">Cytoplasm</keyword>
<keyword evidence="7" id="KW-0804">Transcription</keyword>
<dbReference type="Proteomes" id="UP000247476">
    <property type="component" value="Unassembled WGS sequence"/>
</dbReference>
<dbReference type="Gene3D" id="3.40.50.2300">
    <property type="match status" value="1"/>
</dbReference>
<dbReference type="GO" id="GO:0003700">
    <property type="term" value="F:DNA-binding transcription factor activity"/>
    <property type="evidence" value="ECO:0007669"/>
    <property type="project" value="InterPro"/>
</dbReference>
<evidence type="ECO:0000256" key="7">
    <source>
        <dbReference type="ARBA" id="ARBA00023163"/>
    </source>
</evidence>
<evidence type="ECO:0000313" key="11">
    <source>
        <dbReference type="EMBL" id="PYI55555.1"/>
    </source>
</evidence>
<dbReference type="InterPro" id="IPR011006">
    <property type="entry name" value="CheY-like_superfamily"/>
</dbReference>
<gene>
    <name evidence="11" type="ORF">DLM86_07430</name>
</gene>
<evidence type="ECO:0000256" key="2">
    <source>
        <dbReference type="ARBA" id="ARBA00022490"/>
    </source>
</evidence>
<dbReference type="InterPro" id="IPR018060">
    <property type="entry name" value="HTH_AraC"/>
</dbReference>
<proteinExistence type="predicted"/>
<dbReference type="Pfam" id="PF00072">
    <property type="entry name" value="Response_reg"/>
    <property type="match status" value="1"/>
</dbReference>
<keyword evidence="3 8" id="KW-0597">Phosphoprotein</keyword>
<dbReference type="EMBL" id="QJVJ01000003">
    <property type="protein sequence ID" value="PYI55555.1"/>
    <property type="molecule type" value="Genomic_DNA"/>
</dbReference>
<evidence type="ECO:0000259" key="10">
    <source>
        <dbReference type="PROSITE" id="PS50110"/>
    </source>
</evidence>
<sequence length="283" mass="32442">MGCKWTYAGFASERRRAPMGKLKILIVDDEYLVRYGLRTTIDWPRYGFELVGEAEDGETGLEMAVKLNPDIIITDMSMPFLDGLGFMERLRLNGIGAKIVVLSGYDDFQYAKGAITFGASEYIVKPIENDKFIAAVTKIADTIRKERLSEQIGKQKLIGDLVALLKKLRNRKTAGTVKVVEAASRYIEMNYDSDLSVKRIADHLFISPSYLMHIFKENTSRTVNDYITECRIEKAKELLRTGNYKTYEVCERVGIGDPRYFSQLFKRYTNMTPREYVKSCMYD</sequence>
<dbReference type="GO" id="GO:0005737">
    <property type="term" value="C:cytoplasm"/>
    <property type="evidence" value="ECO:0007669"/>
    <property type="project" value="UniProtKB-SubCell"/>
</dbReference>